<dbReference type="EMBL" id="RPDH01000001">
    <property type="protein sequence ID" value="RPE13065.1"/>
    <property type="molecule type" value="Genomic_DNA"/>
</dbReference>
<feature type="transmembrane region" description="Helical" evidence="10">
    <location>
        <begin position="200"/>
        <end position="218"/>
    </location>
</feature>
<keyword evidence="7 10" id="KW-0472">Membrane</keyword>
<dbReference type="InterPro" id="IPR059000">
    <property type="entry name" value="ATPase_P-type_domA"/>
</dbReference>
<feature type="transmembrane region" description="Helical" evidence="10">
    <location>
        <begin position="449"/>
        <end position="473"/>
    </location>
</feature>
<dbReference type="InterPro" id="IPR036412">
    <property type="entry name" value="HAD-like_sf"/>
</dbReference>
<keyword evidence="5" id="KW-1278">Translocase</keyword>
<feature type="transmembrane region" description="Helical" evidence="10">
    <location>
        <begin position="788"/>
        <end position="807"/>
    </location>
</feature>
<dbReference type="SUPFAM" id="SSF81665">
    <property type="entry name" value="Calcium ATPase, transmembrane domain M"/>
    <property type="match status" value="1"/>
</dbReference>
<evidence type="ECO:0000256" key="3">
    <source>
        <dbReference type="ARBA" id="ARBA00022692"/>
    </source>
</evidence>
<keyword evidence="3 10" id="KW-0812">Transmembrane</keyword>
<feature type="transmembrane region" description="Helical" evidence="10">
    <location>
        <begin position="175"/>
        <end position="194"/>
    </location>
</feature>
<gene>
    <name evidence="12" type="ORF">EGT74_05895</name>
</gene>
<dbReference type="GO" id="GO:0016887">
    <property type="term" value="F:ATP hydrolysis activity"/>
    <property type="evidence" value="ECO:0007669"/>
    <property type="project" value="InterPro"/>
</dbReference>
<reference evidence="12 13" key="1">
    <citation type="submission" date="2018-11" db="EMBL/GenBank/DDBJ databases">
        <title>Chitinophaga lutea sp.nov., isolate from arsenic contaminated soil.</title>
        <authorList>
            <person name="Zong Y."/>
        </authorList>
    </citation>
    <scope>NUCLEOTIDE SEQUENCE [LARGE SCALE GENOMIC DNA]</scope>
    <source>
        <strain evidence="12 13">ZY74</strain>
    </source>
</reference>
<protein>
    <recommendedName>
        <fullName evidence="8">P-type Zn(2+) transporter</fullName>
        <ecNumber evidence="8">7.2.2.12</ecNumber>
    </recommendedName>
</protein>
<dbReference type="InterPro" id="IPR001757">
    <property type="entry name" value="P_typ_ATPase"/>
</dbReference>
<evidence type="ECO:0000256" key="8">
    <source>
        <dbReference type="ARBA" id="ARBA00039097"/>
    </source>
</evidence>
<dbReference type="InterPro" id="IPR023298">
    <property type="entry name" value="ATPase_P-typ_TM_dom_sf"/>
</dbReference>
<dbReference type="GO" id="GO:0046872">
    <property type="term" value="F:metal ion binding"/>
    <property type="evidence" value="ECO:0007669"/>
    <property type="project" value="UniProtKB-KW"/>
</dbReference>
<dbReference type="OrthoDB" id="614385at2"/>
<dbReference type="PROSITE" id="PS00154">
    <property type="entry name" value="ATPASE_E1_E2"/>
    <property type="match status" value="1"/>
</dbReference>
<proteinExistence type="inferred from homology"/>
<evidence type="ECO:0000313" key="13">
    <source>
        <dbReference type="Proteomes" id="UP000278351"/>
    </source>
</evidence>
<dbReference type="GO" id="GO:0016463">
    <property type="term" value="F:P-type zinc transporter activity"/>
    <property type="evidence" value="ECO:0007669"/>
    <property type="project" value="UniProtKB-EC"/>
</dbReference>
<keyword evidence="10" id="KW-0547">Nucleotide-binding</keyword>
<sequence length="810" mass="85953">MEKLKINIDLILPDIPDEKDACVQRIIAIMEGRQGIEKAHIIPGDKPQLCFHYNPDIITVDRVENMARQAGAGISQRYGHILASVEGIRHQRQTRLIEAAISGTPGILSIAVSAAGQVMIEFDTEQVSEEKVYTLLEKEGLRITDHRHAHGHNHDHGEPGHEHAHGGIFGKNTELIFSISCGALLGIGFALSRIPAMPALVPLVCYIAAYFFGGFFTAKEAVETIRKGGFEIDFLMLVAAIGAAILGSWAEGALLLFLFSLGHALEHFAMEKARKSIAALTELAPKTALRKTNGQPEEVKIEALGQGDIIIVRPNTKIAADGVVVNGSSSVNQAPITGESIPVDKVAVADAGIGIEAAAQLDAQYRVFAGTINGNGLLEIKVTKTAGDSTLSRLVKMVNEAQTQKSPTQQFTDRFEKYFVPAVLILVALLCFAFVVIDEPFKVSFYRAMAVLVAASPCALAISTPSAVLSGVARAARAGVLIKGGRPLEDLGTLTALAFDKTGTLTEGKPKLTSIVPLTGLTENELLKTVVAVEALSDHPLAKAIVRDGKTRLGNEIIPPAHGMEAVLGKGIKARLGNDDIFIGNIALFTSLGDVPLPDSLQEAVKKLEAAGNTTMVIRQNRTFTGIIAVMDTPRPEAKEALQKLQQTGIRKMVMLTGDNQQVAEAIAAQTGITEAWGNLLPEQKVAAIQKLAAQENKVAMIGDGVNDAPAMAKSTVGIAMGAAGSDVALETADIALMGDQLTLLPFAIGLSRKAKKIIRQNLVISLGVVAMLVPLTIFGVASIGPAVMAHEGSTLVVVFNALRLLAYKK</sequence>
<feature type="transmembrane region" description="Helical" evidence="10">
    <location>
        <begin position="763"/>
        <end position="782"/>
    </location>
</feature>
<dbReference type="PANTHER" id="PTHR48085:SF5">
    <property type="entry name" value="CADMIUM_ZINC-TRANSPORTING ATPASE HMA4-RELATED"/>
    <property type="match status" value="1"/>
</dbReference>
<dbReference type="Pfam" id="PF00702">
    <property type="entry name" value="Hydrolase"/>
    <property type="match status" value="1"/>
</dbReference>
<evidence type="ECO:0000256" key="1">
    <source>
        <dbReference type="ARBA" id="ARBA00004370"/>
    </source>
</evidence>
<dbReference type="GO" id="GO:0005524">
    <property type="term" value="F:ATP binding"/>
    <property type="evidence" value="ECO:0007669"/>
    <property type="project" value="UniProtKB-UniRule"/>
</dbReference>
<dbReference type="SUPFAM" id="SSF56784">
    <property type="entry name" value="HAD-like"/>
    <property type="match status" value="1"/>
</dbReference>
<keyword evidence="4 10" id="KW-0479">Metal-binding</keyword>
<feature type="domain" description="P-type ATPase A" evidence="11">
    <location>
        <begin position="282"/>
        <end position="398"/>
    </location>
</feature>
<dbReference type="InterPro" id="IPR027256">
    <property type="entry name" value="P-typ_ATPase_IB"/>
</dbReference>
<evidence type="ECO:0000256" key="7">
    <source>
        <dbReference type="ARBA" id="ARBA00023136"/>
    </source>
</evidence>
<dbReference type="NCBIfam" id="TIGR01494">
    <property type="entry name" value="ATPase_P-type"/>
    <property type="match status" value="1"/>
</dbReference>
<dbReference type="InterPro" id="IPR018303">
    <property type="entry name" value="ATPase_P-typ_P_site"/>
</dbReference>
<dbReference type="InterPro" id="IPR044492">
    <property type="entry name" value="P_typ_ATPase_HD_dom"/>
</dbReference>
<evidence type="ECO:0000256" key="9">
    <source>
        <dbReference type="ARBA" id="ARBA00047308"/>
    </source>
</evidence>
<name>A0A3N4Q0A8_9BACT</name>
<dbReference type="Gene3D" id="3.40.50.1000">
    <property type="entry name" value="HAD superfamily/HAD-like"/>
    <property type="match status" value="1"/>
</dbReference>
<dbReference type="InterPro" id="IPR051014">
    <property type="entry name" value="Cation_Transport_ATPase_IB"/>
</dbReference>
<dbReference type="SUPFAM" id="SSF81653">
    <property type="entry name" value="Calcium ATPase, transduction domain A"/>
    <property type="match status" value="1"/>
</dbReference>
<comment type="similarity">
    <text evidence="2 10">Belongs to the cation transport ATPase (P-type) (TC 3.A.3) family. Type IB subfamily.</text>
</comment>
<dbReference type="GO" id="GO:0005886">
    <property type="term" value="C:plasma membrane"/>
    <property type="evidence" value="ECO:0007669"/>
    <property type="project" value="UniProtKB-SubCell"/>
</dbReference>
<keyword evidence="6 10" id="KW-1133">Transmembrane helix</keyword>
<dbReference type="Gene3D" id="3.30.70.100">
    <property type="match status" value="2"/>
</dbReference>
<dbReference type="Gene3D" id="2.70.150.10">
    <property type="entry name" value="Calcium-transporting ATPase, cytoplasmic transduction domain A"/>
    <property type="match status" value="1"/>
</dbReference>
<comment type="catalytic activity">
    <reaction evidence="9">
        <text>Zn(2+)(in) + ATP + H2O = Zn(2+)(out) + ADP + phosphate + H(+)</text>
        <dbReference type="Rhea" id="RHEA:20621"/>
        <dbReference type="ChEBI" id="CHEBI:15377"/>
        <dbReference type="ChEBI" id="CHEBI:15378"/>
        <dbReference type="ChEBI" id="CHEBI:29105"/>
        <dbReference type="ChEBI" id="CHEBI:30616"/>
        <dbReference type="ChEBI" id="CHEBI:43474"/>
        <dbReference type="ChEBI" id="CHEBI:456216"/>
        <dbReference type="EC" id="7.2.2.12"/>
    </reaction>
</comment>
<comment type="caution">
    <text evidence="12">The sequence shown here is derived from an EMBL/GenBank/DDBJ whole genome shotgun (WGS) entry which is preliminary data.</text>
</comment>
<dbReference type="InterPro" id="IPR023214">
    <property type="entry name" value="HAD_sf"/>
</dbReference>
<evidence type="ECO:0000313" key="12">
    <source>
        <dbReference type="EMBL" id="RPE13065.1"/>
    </source>
</evidence>
<dbReference type="AlphaFoldDB" id="A0A3N4Q0A8"/>
<evidence type="ECO:0000259" key="11">
    <source>
        <dbReference type="Pfam" id="PF00122"/>
    </source>
</evidence>
<dbReference type="PANTHER" id="PTHR48085">
    <property type="entry name" value="CADMIUM/ZINC-TRANSPORTING ATPASE HMA2-RELATED"/>
    <property type="match status" value="1"/>
</dbReference>
<comment type="subcellular location">
    <subcellularLocation>
        <location evidence="10">Cell membrane</location>
    </subcellularLocation>
    <subcellularLocation>
        <location evidence="1">Membrane</location>
    </subcellularLocation>
</comment>
<keyword evidence="10" id="KW-0067">ATP-binding</keyword>
<dbReference type="Gene3D" id="3.40.1110.10">
    <property type="entry name" value="Calcium-transporting ATPase, cytoplasmic domain N"/>
    <property type="match status" value="1"/>
</dbReference>
<dbReference type="SFLD" id="SFLDS00003">
    <property type="entry name" value="Haloacid_Dehalogenase"/>
    <property type="match status" value="1"/>
</dbReference>
<evidence type="ECO:0000256" key="10">
    <source>
        <dbReference type="RuleBase" id="RU362081"/>
    </source>
</evidence>
<dbReference type="Proteomes" id="UP000278351">
    <property type="component" value="Unassembled WGS sequence"/>
</dbReference>
<evidence type="ECO:0000256" key="5">
    <source>
        <dbReference type="ARBA" id="ARBA00022967"/>
    </source>
</evidence>
<dbReference type="RefSeq" id="WP_123845580.1">
    <property type="nucleotide sequence ID" value="NZ_RPDH01000001.1"/>
</dbReference>
<dbReference type="Pfam" id="PF00122">
    <property type="entry name" value="E1-E2_ATPase"/>
    <property type="match status" value="1"/>
</dbReference>
<dbReference type="EC" id="7.2.2.12" evidence="8"/>
<dbReference type="InterPro" id="IPR023299">
    <property type="entry name" value="ATPase_P-typ_cyto_dom_N"/>
</dbReference>
<evidence type="ECO:0000256" key="6">
    <source>
        <dbReference type="ARBA" id="ARBA00022989"/>
    </source>
</evidence>
<evidence type="ECO:0000256" key="2">
    <source>
        <dbReference type="ARBA" id="ARBA00006024"/>
    </source>
</evidence>
<dbReference type="InterPro" id="IPR008250">
    <property type="entry name" value="ATPase_P-typ_transduc_dom_A_sf"/>
</dbReference>
<keyword evidence="10" id="KW-1003">Cell membrane</keyword>
<dbReference type="NCBIfam" id="TIGR01525">
    <property type="entry name" value="ATPase-IB_hvy"/>
    <property type="match status" value="1"/>
</dbReference>
<evidence type="ECO:0000256" key="4">
    <source>
        <dbReference type="ARBA" id="ARBA00022723"/>
    </source>
</evidence>
<dbReference type="SFLD" id="SFLDF00027">
    <property type="entry name" value="p-type_atpase"/>
    <property type="match status" value="1"/>
</dbReference>
<dbReference type="PRINTS" id="PR00119">
    <property type="entry name" value="CATATPASE"/>
</dbReference>
<dbReference type="SFLD" id="SFLDG00002">
    <property type="entry name" value="C1.7:_P-type_atpase_like"/>
    <property type="match status" value="1"/>
</dbReference>
<keyword evidence="13" id="KW-1185">Reference proteome</keyword>
<organism evidence="12 13">
    <name type="scientific">Chitinophaga lutea</name>
    <dbReference type="NCBI Taxonomy" id="2488634"/>
    <lineage>
        <taxon>Bacteria</taxon>
        <taxon>Pseudomonadati</taxon>
        <taxon>Bacteroidota</taxon>
        <taxon>Chitinophagia</taxon>
        <taxon>Chitinophagales</taxon>
        <taxon>Chitinophagaceae</taxon>
        <taxon>Chitinophaga</taxon>
    </lineage>
</organism>
<accession>A0A3N4Q0A8</accession>
<feature type="transmembrane region" description="Helical" evidence="10">
    <location>
        <begin position="418"/>
        <end position="437"/>
    </location>
</feature>
<dbReference type="CDD" id="cd07551">
    <property type="entry name" value="P-type_ATPase_HM_ZosA_PfeT-like"/>
    <property type="match status" value="1"/>
</dbReference>